<organism evidence="1 2">
    <name type="scientific">Candidatus Sulfuritelmatomonas gaucii</name>
    <dbReference type="NCBI Taxonomy" id="2043161"/>
    <lineage>
        <taxon>Bacteria</taxon>
        <taxon>Pseudomonadati</taxon>
        <taxon>Acidobacteriota</taxon>
        <taxon>Terriglobia</taxon>
        <taxon>Terriglobales</taxon>
        <taxon>Acidobacteriaceae</taxon>
        <taxon>Candidatus Sulfuritelmatomonas</taxon>
    </lineage>
</organism>
<evidence type="ECO:0000313" key="1">
    <source>
        <dbReference type="EMBL" id="SPE17881.1"/>
    </source>
</evidence>
<accession>A0A2N9L3T4</accession>
<proteinExistence type="predicted"/>
<gene>
    <name evidence="1" type="ORF">SBA5_1140013</name>
</gene>
<dbReference type="Proteomes" id="UP000239735">
    <property type="component" value="Unassembled WGS sequence"/>
</dbReference>
<sequence length="55" mass="6177">MGQPFKELFTISGSRPSALLEFDNSASDFPVADGQETVDGTRRRPARWNYTAAQW</sequence>
<dbReference type="EMBL" id="OKRB01000018">
    <property type="protein sequence ID" value="SPE17881.1"/>
    <property type="molecule type" value="Genomic_DNA"/>
</dbReference>
<dbReference type="AlphaFoldDB" id="A0A2N9L3T4"/>
<protein>
    <submittedName>
        <fullName evidence="1">Uncharacterized protein</fullName>
    </submittedName>
</protein>
<evidence type="ECO:0000313" key="2">
    <source>
        <dbReference type="Proteomes" id="UP000239735"/>
    </source>
</evidence>
<reference evidence="2" key="1">
    <citation type="submission" date="2018-02" db="EMBL/GenBank/DDBJ databases">
        <authorList>
            <person name="Hausmann B."/>
        </authorList>
    </citation>
    <scope>NUCLEOTIDE SEQUENCE [LARGE SCALE GENOMIC DNA]</scope>
    <source>
        <strain evidence="2">Peat soil MAG SbA5</strain>
    </source>
</reference>
<name>A0A2N9L3T4_9BACT</name>